<comment type="caution">
    <text evidence="3">The sequence shown here is derived from an EMBL/GenBank/DDBJ whole genome shotgun (WGS) entry which is preliminary data.</text>
</comment>
<feature type="compositionally biased region" description="Basic residues" evidence="2">
    <location>
        <begin position="1629"/>
        <end position="1639"/>
    </location>
</feature>
<feature type="compositionally biased region" description="Basic residues" evidence="2">
    <location>
        <begin position="926"/>
        <end position="938"/>
    </location>
</feature>
<feature type="compositionally biased region" description="Basic residues" evidence="2">
    <location>
        <begin position="1148"/>
        <end position="1158"/>
    </location>
</feature>
<feature type="compositionally biased region" description="Polar residues" evidence="2">
    <location>
        <begin position="1162"/>
        <end position="1172"/>
    </location>
</feature>
<feature type="region of interest" description="Disordered" evidence="2">
    <location>
        <begin position="910"/>
        <end position="948"/>
    </location>
</feature>
<feature type="compositionally biased region" description="Basic residues" evidence="2">
    <location>
        <begin position="40"/>
        <end position="51"/>
    </location>
</feature>
<feature type="coiled-coil region" evidence="1">
    <location>
        <begin position="667"/>
        <end position="750"/>
    </location>
</feature>
<feature type="coiled-coil region" evidence="1">
    <location>
        <begin position="423"/>
        <end position="513"/>
    </location>
</feature>
<feature type="compositionally biased region" description="Basic and acidic residues" evidence="2">
    <location>
        <begin position="2966"/>
        <end position="2993"/>
    </location>
</feature>
<dbReference type="Proteomes" id="UP001626550">
    <property type="component" value="Unassembled WGS sequence"/>
</dbReference>
<feature type="compositionally biased region" description="Basic residues" evidence="2">
    <location>
        <begin position="1769"/>
        <end position="1779"/>
    </location>
</feature>
<evidence type="ECO:0000256" key="1">
    <source>
        <dbReference type="SAM" id="Coils"/>
    </source>
</evidence>
<feature type="compositionally biased region" description="Basic and acidic residues" evidence="2">
    <location>
        <begin position="1647"/>
        <end position="1657"/>
    </location>
</feature>
<feature type="coiled-coil region" evidence="1">
    <location>
        <begin position="2139"/>
        <end position="2292"/>
    </location>
</feature>
<feature type="coiled-coil region" evidence="1">
    <location>
        <begin position="292"/>
        <end position="390"/>
    </location>
</feature>
<feature type="coiled-coil region" evidence="1">
    <location>
        <begin position="1034"/>
        <end position="1120"/>
    </location>
</feature>
<feature type="region of interest" description="Disordered" evidence="2">
    <location>
        <begin position="2966"/>
        <end position="3119"/>
    </location>
</feature>
<protein>
    <submittedName>
        <fullName evidence="3">Uncharacterized protein</fullName>
    </submittedName>
</protein>
<keyword evidence="1" id="KW-0175">Coiled coil</keyword>
<dbReference type="EMBL" id="JBJKFK010000777">
    <property type="protein sequence ID" value="KAL3315321.1"/>
    <property type="molecule type" value="Genomic_DNA"/>
</dbReference>
<feature type="region of interest" description="Disordered" evidence="2">
    <location>
        <begin position="1"/>
        <end position="74"/>
    </location>
</feature>
<proteinExistence type="predicted"/>
<feature type="compositionally biased region" description="Polar residues" evidence="2">
    <location>
        <begin position="3092"/>
        <end position="3106"/>
    </location>
</feature>
<feature type="compositionally biased region" description="Acidic residues" evidence="2">
    <location>
        <begin position="1472"/>
        <end position="1483"/>
    </location>
</feature>
<feature type="compositionally biased region" description="Basic and acidic residues" evidence="2">
    <location>
        <begin position="1"/>
        <end position="15"/>
    </location>
</feature>
<reference evidence="3 4" key="1">
    <citation type="submission" date="2024-11" db="EMBL/GenBank/DDBJ databases">
        <title>Adaptive evolution of stress response genes in parasites aligns with host niche diversity.</title>
        <authorList>
            <person name="Hahn C."/>
            <person name="Resl P."/>
        </authorList>
    </citation>
    <scope>NUCLEOTIDE SEQUENCE [LARGE SCALE GENOMIC DNA]</scope>
    <source>
        <strain evidence="3">EGGRZ-B1_66</strain>
        <tissue evidence="3">Body</tissue>
    </source>
</reference>
<feature type="coiled-coil region" evidence="1">
    <location>
        <begin position="2008"/>
        <end position="2098"/>
    </location>
</feature>
<name>A0ABD2QAP4_9PLAT</name>
<keyword evidence="4" id="KW-1185">Reference proteome</keyword>
<feature type="compositionally biased region" description="Polar residues" evidence="2">
    <location>
        <begin position="1567"/>
        <end position="1581"/>
    </location>
</feature>
<feature type="compositionally biased region" description="Basic residues" evidence="2">
    <location>
        <begin position="998"/>
        <end position="1008"/>
    </location>
</feature>
<accession>A0ABD2QAP4</accession>
<feature type="coiled-coil region" evidence="1">
    <location>
        <begin position="1271"/>
        <end position="1361"/>
    </location>
</feature>
<feature type="coiled-coil region" evidence="1">
    <location>
        <begin position="2562"/>
        <end position="2638"/>
    </location>
</feature>
<evidence type="ECO:0000313" key="3">
    <source>
        <dbReference type="EMBL" id="KAL3315321.1"/>
    </source>
</evidence>
<feature type="coiled-coil region" evidence="1">
    <location>
        <begin position="1216"/>
        <end position="1243"/>
    </location>
</feature>
<feature type="compositionally biased region" description="Basic and acidic residues" evidence="2">
    <location>
        <begin position="1505"/>
        <end position="1524"/>
    </location>
</feature>
<feature type="region of interest" description="Disordered" evidence="2">
    <location>
        <begin position="1567"/>
        <end position="1662"/>
    </location>
</feature>
<feature type="region of interest" description="Disordered" evidence="2">
    <location>
        <begin position="1750"/>
        <end position="1784"/>
    </location>
</feature>
<gene>
    <name evidence="3" type="ORF">Ciccas_006053</name>
</gene>
<evidence type="ECO:0000313" key="4">
    <source>
        <dbReference type="Proteomes" id="UP001626550"/>
    </source>
</evidence>
<feature type="compositionally biased region" description="Basic and acidic residues" evidence="2">
    <location>
        <begin position="1758"/>
        <end position="1768"/>
    </location>
</feature>
<evidence type="ECO:0000256" key="2">
    <source>
        <dbReference type="SAM" id="MobiDB-lite"/>
    </source>
</evidence>
<feature type="coiled-coil region" evidence="1">
    <location>
        <begin position="201"/>
        <end position="266"/>
    </location>
</feature>
<feature type="compositionally biased region" description="Acidic residues" evidence="2">
    <location>
        <begin position="982"/>
        <end position="993"/>
    </location>
</feature>
<feature type="compositionally biased region" description="Basic residues" evidence="2">
    <location>
        <begin position="1487"/>
        <end position="1498"/>
    </location>
</feature>
<feature type="compositionally biased region" description="Basic and acidic residues" evidence="2">
    <location>
        <begin position="1608"/>
        <end position="1628"/>
    </location>
</feature>
<feature type="compositionally biased region" description="Basic and acidic residues" evidence="2">
    <location>
        <begin position="3052"/>
        <end position="3065"/>
    </location>
</feature>
<feature type="region of interest" description="Disordered" evidence="2">
    <location>
        <begin position="1135"/>
        <end position="1200"/>
    </location>
</feature>
<feature type="coiled-coil region" evidence="1">
    <location>
        <begin position="547"/>
        <end position="627"/>
    </location>
</feature>
<sequence>MRLEELESNIPKDHVIPVMNAQEDASDKSLSQEDGLGNEKKRRRNKKRSRGSKTSYDHTQVVDSSSKKTKAIKKSESAVLRAEIKINSNDPQYEKAIASKLTEEERLKKNNVVESAVQESPLIIEKAVNSEDQISRGNERLEDLSGNSERSGLVFVHNQENKQEFVEDGRVVVEKTMRKEKGTRERKEQVDKDNFAMTLNIEQLVQENHELKTSLDAIKAEMFENESIRTNLRQCEMQVEEATVRVAALESELEKERLQKQNFEKTSESWKCEMDLIKSELATERQLRANREIELEDQILQLKTQAESVEKLKNSEWSKEKDQIDSLKRQMEQELQLKMRMEKQLEKLQEEKRINQKQLEDGNRALVSTLEACKLELESLKDEQVKERSDPLELEIQPERVSNVGSTPESRESETLLCLRTELEHLSTENQRLVASLESSNQELGSVERSAKSYLQQIQLLNSQLEHNQHSLEEQSKLRENAELRNRDLITQVQVKIQELATLKNEIVSLNKNSSSELATEKQLRANREIELENQILQQKTQAETVEKTKNSELSELNDRIDSLKRQMEQELQSKIKMEKRLEELQEEKRLNLQQLDDENRALVSTLEACKLELESLKEERAKERSDPLELEIQPERVSNVGSAPESRESETLLCLRTEMEHLSTKNQSLVASLESSNQELEKAKQNAQSQLQQVQKLNSQLEQNQHLQVEESKLRENVEEHNRELMTQMQVQIQELATLKNEIVTLKSTLVEEGSIRSNLEGQLLDMQSEHSSTLEIREEFIRLKQMLIEDFEVKDTNDATTLHFRPNELFRKIKCVFDELSDKNRRFETLSNEMQSENLFLKNQLSTPVNETLQKIQMDLSNALASESRMKLDLQTKCQEIVLLKKDLQDITQECKNLKRISEKCHVDSSSDDCQDETCESKEKQKRKKKKKRCRGQKGIPLLDSQNNSRVETLEGIIRKRDEEIEMLQSELQEIRRESEDENVGDDEDVQTGETKRRKKKKRSRGAKVNVTELQNLLHSAKDQEKLLKYRIEGQSNEIHKLKQKLDQNQKSVEDKKALEQNLLTSESTVEELRVKLAKIGDESEKMEEQVFVKQSLIENLQTEINSLQLQLRLSNASTFEDAEAHLRISKDSNDQVDIESEEKNRRRRKKKKRCRVVNSAKSDATQMKRSTPDHTCVDSLNEKTSLPKSEFEKQRPNEIQNLENVNSYLKDSLRDISAENENLKLRLEELLQKMDPSELEIQPECVSHVGSAPESRESETLLCLRTEMERLSTENRSLVASLESSNQELQEAKQSAQSQLLQIQKLNSQLEQNQNSLEEESKLRDNVEQQKRDLMTQLQVKIQELAALKNEIVVQNRNSSSEVEKLKSTSLEEARIPSDLEMQLVDMQRELSSMAEIKEELFRLKQLDDPANDQVETLKRSLENELQNVHVLKMTNESLTQANDALRSRLGLEISQNFDNNEYMSEVKEELEESDNDQDVSDVKKRRRKKKRSRGLKMSVHSKSEKISNVKNESTSDREEIEKMEENFPKLERFEAAKLKGHLDQSATLQEELELLKAQLNKQTQRVESLSEENNTLRSRLDKTQVEPHISQSVDFELEASASQVERKVSEESENVEHEENEAGERKRRKRKKRSRGSSVIIGWKKEDESRQQEDENLSVENPRQLVELKMKIKELEKENLALEKKLVKLEAGIRGSAMPDREIESLKLQIEQAFEREEKMTRENEKLRSQLEEISVGSRLIAVANQELGNESSGDQRDEKESERKKTRKNKKRSTRSGAEFHLTEIVEDPEQTALESLDKDRLVQENHVLKTSLDALKAEVVENESIKSKLGELETQVEEATVNVAFLESELEKERRERQNLAKMNDSWKCEMDSIKSELAMEKQHRANREIELEDQILQLKIQAESVEKLKNSESSEEKDRIDSLRRQMEQEVQLKMQIEDRNRALVSTLEACKLELESLKEQQVKERSDPVELEIQPERVSHVGSTPQSQESETLLSLRTEMEHLSSENQSLVASLESSNQELEKVKQSAQSHLQEAQLLNSKLEQNQHSLEEESKIRENVELRNRDLETQLQVTLQELATLKNQVVALNENYTSELATEKQFRANREIELEDQILQLKSQTETVDRTKNSELSQLNDQIDTFNRQMEQELQSKIKMEKRLEELQEEKRINLQQLEDENRALVSTLEACKLELESLKEERIEMEHLSTENQSLVASLESSNQELEKAKQNAQSQLQQVQNLNSQLEQKRHSLEKETKLRENVDQQNRELMTKLQVQTDLIATLKNEIMALNEHSASEVEKLKSTSLEEARIRSDLEMQLVDMQRELSSMAEIKEELFRLKQLQDEQNDSEIIEEEIIQDTLTKSTSTPVNIAYPHDRLDSKNKANEMLNSESGSVRDNSAKLNNQFGVNLNEMKCDNDFLRRQSDAIQSKLDHIEQEPSNKISDNLPESTTEYLSVLHNETWINRVECRLSELDTLLAKLEDKRLVSELDDVYDHVYDKLMRLVKKIDSCVSSLIMLSSNKDERLVSPDEFEDVKRQLTSALSRIDCLVAHSQEKENELSDQCDFLEQGNKMLQEENFGMREKLQQLEKLCSTQSHEMDYLNNEIDDLKEKIDDLEAKLQSARSKETRRTEELEQTRLLVDQLQDESCTIQKDEHISDLEQRLQIKEDLIVRLNTSAIEMESQASRLKLLLQTSLGGLNQQLPCLIDDRLFEDSFLEEISHSVQATQKNQDFDMLKSERDRLLVILGHVRDHKMSSTQATESLLKKALQRLTGETNDLNLEQIATELDDRVAQLLLEKETALSKMDSLIGKSDTNKNNKAALYMCVCNDKNRENCLVCCVDEIRRKIRAEENHDKRQYCSPSRRRYRDRRGDAYECRKVEKVQCNADYGCNCKMCNETTQLVQAKLQELQQLTRCSKGRENCIYREMRKLKDKLNDLEVVLQKEHELKLKYQEQERELAEYSRLEHRDSRSKAPKNESGLEPKEPTHHRSSGPRDPMQRRDSGPKDSTQQRGSGPKDPIQLRDSVPRYPIEQRDSGPKDSLQQRDSGPKDPIERKDSGPKDSTQLRDSGPKDPIQQGGSRPKDPTQQRGSGPEDTPQQIGTGPMQRRESWPKELVLESVYVREVGVEEPGDYKYSH</sequence>
<feature type="region of interest" description="Disordered" evidence="2">
    <location>
        <begin position="1469"/>
        <end position="1524"/>
    </location>
</feature>
<feature type="region of interest" description="Disordered" evidence="2">
    <location>
        <begin position="976"/>
        <end position="1009"/>
    </location>
</feature>
<organism evidence="3 4">
    <name type="scientific">Cichlidogyrus casuarinus</name>
    <dbReference type="NCBI Taxonomy" id="1844966"/>
    <lineage>
        <taxon>Eukaryota</taxon>
        <taxon>Metazoa</taxon>
        <taxon>Spiralia</taxon>
        <taxon>Lophotrochozoa</taxon>
        <taxon>Platyhelminthes</taxon>
        <taxon>Monogenea</taxon>
        <taxon>Monopisthocotylea</taxon>
        <taxon>Dactylogyridea</taxon>
        <taxon>Ancyrocephalidae</taxon>
        <taxon>Cichlidogyrus</taxon>
    </lineage>
</organism>
<feature type="coiled-coil region" evidence="1">
    <location>
        <begin position="1669"/>
        <end position="1734"/>
    </location>
</feature>
<feature type="coiled-coil region" evidence="1">
    <location>
        <begin position="1804"/>
        <end position="1975"/>
    </location>
</feature>